<dbReference type="KEGG" id="dbr:Deba_2164"/>
<evidence type="ECO:0000313" key="2">
    <source>
        <dbReference type="EMBL" id="ADK85528.1"/>
    </source>
</evidence>
<dbReference type="SUPFAM" id="SSF53335">
    <property type="entry name" value="S-adenosyl-L-methionine-dependent methyltransferases"/>
    <property type="match status" value="1"/>
</dbReference>
<organism evidence="2 3">
    <name type="scientific">Desulfarculus baarsii (strain ATCC 33931 / DSM 2075 / LMG 7858 / VKM B-1802 / 2st14)</name>
    <dbReference type="NCBI Taxonomy" id="644282"/>
    <lineage>
        <taxon>Bacteria</taxon>
        <taxon>Pseudomonadati</taxon>
        <taxon>Thermodesulfobacteriota</taxon>
        <taxon>Desulfarculia</taxon>
        <taxon>Desulfarculales</taxon>
        <taxon>Desulfarculaceae</taxon>
        <taxon>Desulfarculus</taxon>
    </lineage>
</organism>
<feature type="domain" description="Methyltransferase" evidence="1">
    <location>
        <begin position="51"/>
        <end position="140"/>
    </location>
</feature>
<keyword evidence="2" id="KW-0808">Transferase</keyword>
<dbReference type="eggNOG" id="COG2227">
    <property type="taxonomic scope" value="Bacteria"/>
</dbReference>
<evidence type="ECO:0000313" key="3">
    <source>
        <dbReference type="Proteomes" id="UP000009047"/>
    </source>
</evidence>
<reference evidence="2 3" key="1">
    <citation type="journal article" date="2010" name="Stand. Genomic Sci.">
        <title>Complete genome sequence of Desulfarculus baarsii type strain (2st14).</title>
        <authorList>
            <person name="Sun H."/>
            <person name="Spring S."/>
            <person name="Lapidus A."/>
            <person name="Davenport K."/>
            <person name="Del Rio T.G."/>
            <person name="Tice H."/>
            <person name="Nolan M."/>
            <person name="Copeland A."/>
            <person name="Cheng J.F."/>
            <person name="Lucas S."/>
            <person name="Tapia R."/>
            <person name="Goodwin L."/>
            <person name="Pitluck S."/>
            <person name="Ivanova N."/>
            <person name="Pagani I."/>
            <person name="Mavromatis K."/>
            <person name="Ovchinnikova G."/>
            <person name="Pati A."/>
            <person name="Chen A."/>
            <person name="Palaniappan K."/>
            <person name="Hauser L."/>
            <person name="Chang Y.J."/>
            <person name="Jeffries C.D."/>
            <person name="Detter J.C."/>
            <person name="Han C."/>
            <person name="Rohde M."/>
            <person name="Brambilla E."/>
            <person name="Goker M."/>
            <person name="Woyke T."/>
            <person name="Bristow J."/>
            <person name="Eisen J.A."/>
            <person name="Markowitz V."/>
            <person name="Hugenholtz P."/>
            <person name="Kyrpides N.C."/>
            <person name="Klenk H.P."/>
            <person name="Land M."/>
        </authorList>
    </citation>
    <scope>NUCLEOTIDE SEQUENCE [LARGE SCALE GENOMIC DNA]</scope>
    <source>
        <strain evidence="3">ATCC 33931 / DSM 2075 / LMG 7858 / VKM B-1802 / 2st14</strain>
    </source>
</reference>
<dbReference type="GO" id="GO:0032259">
    <property type="term" value="P:methylation"/>
    <property type="evidence" value="ECO:0007669"/>
    <property type="project" value="UniProtKB-KW"/>
</dbReference>
<dbReference type="RefSeq" id="WP_013258969.1">
    <property type="nucleotide sequence ID" value="NC_014365.1"/>
</dbReference>
<dbReference type="Gene3D" id="3.40.50.150">
    <property type="entry name" value="Vaccinia Virus protein VP39"/>
    <property type="match status" value="1"/>
</dbReference>
<dbReference type="CDD" id="cd02440">
    <property type="entry name" value="AdoMet_MTases"/>
    <property type="match status" value="1"/>
</dbReference>
<protein>
    <submittedName>
        <fullName evidence="2">Methyltransferase type 11</fullName>
    </submittedName>
</protein>
<evidence type="ECO:0000259" key="1">
    <source>
        <dbReference type="Pfam" id="PF13847"/>
    </source>
</evidence>
<dbReference type="Pfam" id="PF13847">
    <property type="entry name" value="Methyltransf_31"/>
    <property type="match status" value="1"/>
</dbReference>
<name>E1QIY5_DESB2</name>
<accession>E1QIY5</accession>
<proteinExistence type="predicted"/>
<dbReference type="InterPro" id="IPR025714">
    <property type="entry name" value="Methyltranfer_dom"/>
</dbReference>
<dbReference type="Proteomes" id="UP000009047">
    <property type="component" value="Chromosome"/>
</dbReference>
<dbReference type="PANTHER" id="PTHR43861">
    <property type="entry name" value="TRANS-ACONITATE 2-METHYLTRANSFERASE-RELATED"/>
    <property type="match status" value="1"/>
</dbReference>
<gene>
    <name evidence="2" type="ordered locus">Deba_2164</name>
</gene>
<keyword evidence="3" id="KW-1185">Reference proteome</keyword>
<dbReference type="EMBL" id="CP002085">
    <property type="protein sequence ID" value="ADK85528.1"/>
    <property type="molecule type" value="Genomic_DNA"/>
</dbReference>
<dbReference type="HOGENOM" id="CLU_1151152_0_0_7"/>
<dbReference type="GO" id="GO:0008168">
    <property type="term" value="F:methyltransferase activity"/>
    <property type="evidence" value="ECO:0007669"/>
    <property type="project" value="UniProtKB-KW"/>
</dbReference>
<dbReference type="STRING" id="644282.Deba_2164"/>
<dbReference type="AlphaFoldDB" id="E1QIY5"/>
<dbReference type="OrthoDB" id="101857at2"/>
<dbReference type="InterPro" id="IPR029063">
    <property type="entry name" value="SAM-dependent_MTases_sf"/>
</dbReference>
<sequence length="244" mass="26584">MRQVKTRHNVRRFDEDVRRSGSYSYTADRLSCRLANGRISSGILAALPMAGKSVLDLGCGDGTYSLELAAAGAASVLGVDAAPAAVESATQRAAERGLQGLASFQYGDINDLRLPHRFDCVVLRGVLHHLPDPAAAIISAARWSDTVLILEPNGLNPALKIIERLSRYHRAHEERSFLPRTLRRWCREAGFSSIQTRFINLVPMFCPDWLARPLAAVGPALELVPLARAFCCGQIVVLAQKQAG</sequence>
<keyword evidence="2" id="KW-0489">Methyltransferase</keyword>